<evidence type="ECO:0000256" key="1">
    <source>
        <dbReference type="ARBA" id="ARBA00004571"/>
    </source>
</evidence>
<evidence type="ECO:0000256" key="4">
    <source>
        <dbReference type="ARBA" id="ARBA00022452"/>
    </source>
</evidence>
<name>A0ABQ4S868_9HYPH</name>
<dbReference type="PANTHER" id="PTHR33619">
    <property type="entry name" value="POLYSACCHARIDE EXPORT PROTEIN GFCE-RELATED"/>
    <property type="match status" value="1"/>
</dbReference>
<dbReference type="Gene3D" id="3.30.1950.10">
    <property type="entry name" value="wza like domain"/>
    <property type="match status" value="1"/>
</dbReference>
<evidence type="ECO:0000256" key="8">
    <source>
        <dbReference type="ARBA" id="ARBA00023047"/>
    </source>
</evidence>
<dbReference type="EMBL" id="BPQP01000154">
    <property type="protein sequence ID" value="GJD98054.1"/>
    <property type="molecule type" value="Genomic_DNA"/>
</dbReference>
<keyword evidence="3" id="KW-0813">Transport</keyword>
<organism evidence="17 18">
    <name type="scientific">Methylobacterium iners</name>
    <dbReference type="NCBI Taxonomy" id="418707"/>
    <lineage>
        <taxon>Bacteria</taxon>
        <taxon>Pseudomonadati</taxon>
        <taxon>Pseudomonadota</taxon>
        <taxon>Alphaproteobacteria</taxon>
        <taxon>Hyphomicrobiales</taxon>
        <taxon>Methylobacteriaceae</taxon>
        <taxon>Methylobacterium</taxon>
    </lineage>
</organism>
<accession>A0ABQ4S868</accession>
<proteinExistence type="inferred from homology"/>
<keyword evidence="7" id="KW-0732">Signal</keyword>
<dbReference type="InterPro" id="IPR003715">
    <property type="entry name" value="Poly_export_N"/>
</dbReference>
<feature type="domain" description="Polysaccharide export protein N-terminal" evidence="15">
    <location>
        <begin position="42"/>
        <end position="132"/>
    </location>
</feature>
<dbReference type="Pfam" id="PF02563">
    <property type="entry name" value="Poly_export"/>
    <property type="match status" value="1"/>
</dbReference>
<keyword evidence="8" id="KW-0625">Polysaccharide transport</keyword>
<dbReference type="Pfam" id="PF22461">
    <property type="entry name" value="SLBB_2"/>
    <property type="match status" value="2"/>
</dbReference>
<dbReference type="Gene3D" id="3.10.560.10">
    <property type="entry name" value="Outer membrane lipoprotein wza domain like"/>
    <property type="match status" value="2"/>
</dbReference>
<keyword evidence="12" id="KW-0564">Palmitate</keyword>
<evidence type="ECO:0000256" key="3">
    <source>
        <dbReference type="ARBA" id="ARBA00022448"/>
    </source>
</evidence>
<dbReference type="RefSeq" id="WP_238247206.1">
    <property type="nucleotide sequence ID" value="NZ_BPQP01000154.1"/>
</dbReference>
<gene>
    <name evidence="17" type="ORF">OCOJLMKI_5293</name>
</gene>
<evidence type="ECO:0000256" key="2">
    <source>
        <dbReference type="ARBA" id="ARBA00009450"/>
    </source>
</evidence>
<evidence type="ECO:0000256" key="7">
    <source>
        <dbReference type="ARBA" id="ARBA00022729"/>
    </source>
</evidence>
<reference evidence="17" key="2">
    <citation type="submission" date="2021-08" db="EMBL/GenBank/DDBJ databases">
        <authorList>
            <person name="Tani A."/>
            <person name="Ola A."/>
            <person name="Ogura Y."/>
            <person name="Katsura K."/>
            <person name="Hayashi T."/>
        </authorList>
    </citation>
    <scope>NUCLEOTIDE SEQUENCE</scope>
    <source>
        <strain evidence="17">DSM 19015</strain>
    </source>
</reference>
<evidence type="ECO:0000256" key="11">
    <source>
        <dbReference type="ARBA" id="ARBA00023136"/>
    </source>
</evidence>
<evidence type="ECO:0000313" key="18">
    <source>
        <dbReference type="Proteomes" id="UP001055125"/>
    </source>
</evidence>
<feature type="domain" description="SLBB" evidence="16">
    <location>
        <begin position="140"/>
        <end position="212"/>
    </location>
</feature>
<evidence type="ECO:0000256" key="10">
    <source>
        <dbReference type="ARBA" id="ARBA00023114"/>
    </source>
</evidence>
<evidence type="ECO:0000256" key="9">
    <source>
        <dbReference type="ARBA" id="ARBA00023065"/>
    </source>
</evidence>
<reference evidence="17" key="1">
    <citation type="journal article" date="2021" name="Front. Microbiol.">
        <title>Comprehensive Comparative Genomics and Phenotyping of Methylobacterium Species.</title>
        <authorList>
            <person name="Alessa O."/>
            <person name="Ogura Y."/>
            <person name="Fujitani Y."/>
            <person name="Takami H."/>
            <person name="Hayashi T."/>
            <person name="Sahin N."/>
            <person name="Tani A."/>
        </authorList>
    </citation>
    <scope>NUCLEOTIDE SEQUENCE</scope>
    <source>
        <strain evidence="17">DSM 19015</strain>
    </source>
</reference>
<comment type="caution">
    <text evidence="17">The sequence shown here is derived from an EMBL/GenBank/DDBJ whole genome shotgun (WGS) entry which is preliminary data.</text>
</comment>
<evidence type="ECO:0000313" key="17">
    <source>
        <dbReference type="EMBL" id="GJD98054.1"/>
    </source>
</evidence>
<comment type="subcellular location">
    <subcellularLocation>
        <location evidence="1">Cell outer membrane</location>
        <topology evidence="1">Multi-pass membrane protein</topology>
    </subcellularLocation>
</comment>
<evidence type="ECO:0000259" key="16">
    <source>
        <dbReference type="Pfam" id="PF22461"/>
    </source>
</evidence>
<evidence type="ECO:0000256" key="6">
    <source>
        <dbReference type="ARBA" id="ARBA00022692"/>
    </source>
</evidence>
<feature type="domain" description="SLBB" evidence="16">
    <location>
        <begin position="246"/>
        <end position="326"/>
    </location>
</feature>
<evidence type="ECO:0000256" key="14">
    <source>
        <dbReference type="ARBA" id="ARBA00023288"/>
    </source>
</evidence>
<evidence type="ECO:0000256" key="12">
    <source>
        <dbReference type="ARBA" id="ARBA00023139"/>
    </source>
</evidence>
<keyword evidence="13" id="KW-0998">Cell outer membrane</keyword>
<protein>
    <recommendedName>
        <fullName evidence="19">Sugar ABC transporter substrate-binding protein</fullName>
    </recommendedName>
</protein>
<keyword evidence="6" id="KW-0812">Transmembrane</keyword>
<keyword evidence="4" id="KW-1134">Transmembrane beta strand</keyword>
<keyword evidence="9" id="KW-0406">Ion transport</keyword>
<keyword evidence="11" id="KW-0472">Membrane</keyword>
<keyword evidence="18" id="KW-1185">Reference proteome</keyword>
<evidence type="ECO:0000256" key="5">
    <source>
        <dbReference type="ARBA" id="ARBA00022597"/>
    </source>
</evidence>
<keyword evidence="5" id="KW-0762">Sugar transport</keyword>
<dbReference type="PANTHER" id="PTHR33619:SF3">
    <property type="entry name" value="POLYSACCHARIDE EXPORT PROTEIN GFCE-RELATED"/>
    <property type="match status" value="1"/>
</dbReference>
<keyword evidence="10" id="KW-0626">Porin</keyword>
<comment type="similarity">
    <text evidence="2">Belongs to the BexD/CtrA/VexA family.</text>
</comment>
<sequence length="356" mass="37816">MSVQDDGRLGYAVLKLSPLVVSLTKSSAKQVGFSTSALRARAANAAIGIGDLLSLTIYEAASGGLFNPADATGRGSGNSVSLPSQQVDKSGFISVPFAGQVKASGRTADEVRKEIEERLKNRAIEPQVSVNIVDRRSGVVSVLGEVASPQKFSLDVGGSRLLEAIARAGGAKFPAFETAVTLQRRGSIEQVPLVTVIRNPSQNIFLEAGDSIVLSREPRSFVVLGATPPPGSVGGQNNRRFVFESDNLTLAEAIAKAGGLRTEQADARAVFIYRQEERGILSRLGVDVSGNPADRIPVVYQLDASQADGYFLATEFYMRDRDLVYISDAPGFELSKFLSILEIGTGAALDVARINQ</sequence>
<evidence type="ECO:0000256" key="13">
    <source>
        <dbReference type="ARBA" id="ARBA00023237"/>
    </source>
</evidence>
<dbReference type="InterPro" id="IPR049712">
    <property type="entry name" value="Poly_export"/>
</dbReference>
<evidence type="ECO:0000259" key="15">
    <source>
        <dbReference type="Pfam" id="PF02563"/>
    </source>
</evidence>
<keyword evidence="14" id="KW-0449">Lipoprotein</keyword>
<dbReference type="Proteomes" id="UP001055125">
    <property type="component" value="Unassembled WGS sequence"/>
</dbReference>
<dbReference type="InterPro" id="IPR054765">
    <property type="entry name" value="SLBB_dom"/>
</dbReference>
<evidence type="ECO:0008006" key="19">
    <source>
        <dbReference type="Google" id="ProtNLM"/>
    </source>
</evidence>